<dbReference type="Proteomes" id="UP001161247">
    <property type="component" value="Chromosome 4"/>
</dbReference>
<protein>
    <submittedName>
        <fullName evidence="7">OLC1v1002124C2</fullName>
    </submittedName>
</protein>
<dbReference type="Gene3D" id="1.50.10.160">
    <property type="match status" value="1"/>
</dbReference>
<organism evidence="7 8">
    <name type="scientific">Oldenlandia corymbosa var. corymbosa</name>
    <dbReference type="NCBI Taxonomy" id="529605"/>
    <lineage>
        <taxon>Eukaryota</taxon>
        <taxon>Viridiplantae</taxon>
        <taxon>Streptophyta</taxon>
        <taxon>Embryophyta</taxon>
        <taxon>Tracheophyta</taxon>
        <taxon>Spermatophyta</taxon>
        <taxon>Magnoliopsida</taxon>
        <taxon>eudicotyledons</taxon>
        <taxon>Gunneridae</taxon>
        <taxon>Pentapetalae</taxon>
        <taxon>asterids</taxon>
        <taxon>lamiids</taxon>
        <taxon>Gentianales</taxon>
        <taxon>Rubiaceae</taxon>
        <taxon>Rubioideae</taxon>
        <taxon>Spermacoceae</taxon>
        <taxon>Hedyotis-Oldenlandia complex</taxon>
        <taxon>Oldenlandia</taxon>
    </lineage>
</organism>
<feature type="domain" description="Terpene synthase metal-binding" evidence="6">
    <location>
        <begin position="500"/>
        <end position="727"/>
    </location>
</feature>
<evidence type="ECO:0000256" key="1">
    <source>
        <dbReference type="ARBA" id="ARBA00001946"/>
    </source>
</evidence>
<evidence type="ECO:0000313" key="7">
    <source>
        <dbReference type="EMBL" id="CAI9103606.1"/>
    </source>
</evidence>
<reference evidence="7" key="1">
    <citation type="submission" date="2023-03" db="EMBL/GenBank/DDBJ databases">
        <authorList>
            <person name="Julca I."/>
        </authorList>
    </citation>
    <scope>NUCLEOTIDE SEQUENCE</scope>
</reference>
<dbReference type="SUPFAM" id="SSF48239">
    <property type="entry name" value="Terpenoid cyclases/Protein prenyltransferases"/>
    <property type="match status" value="2"/>
</dbReference>
<gene>
    <name evidence="7" type="ORF">OLC1_LOCUS12730</name>
</gene>
<dbReference type="Pfam" id="PF03936">
    <property type="entry name" value="Terpene_synth_C"/>
    <property type="match status" value="1"/>
</dbReference>
<dbReference type="SFLD" id="SFLDG01014">
    <property type="entry name" value="Terpene_Cyclase_Like_1_N-term"/>
    <property type="match status" value="1"/>
</dbReference>
<evidence type="ECO:0000256" key="2">
    <source>
        <dbReference type="ARBA" id="ARBA00022723"/>
    </source>
</evidence>
<dbReference type="Gene3D" id="1.10.600.10">
    <property type="entry name" value="Farnesyl Diphosphate Synthase"/>
    <property type="match status" value="1"/>
</dbReference>
<evidence type="ECO:0000313" key="8">
    <source>
        <dbReference type="Proteomes" id="UP001161247"/>
    </source>
</evidence>
<dbReference type="PANTHER" id="PTHR31739:SF33">
    <property type="entry name" value="CIS-ABIENOL SYNTHASE, CHLOROPLASTIC"/>
    <property type="match status" value="1"/>
</dbReference>
<feature type="domain" description="Terpene synthase N-terminal" evidence="5">
    <location>
        <begin position="230"/>
        <end position="420"/>
    </location>
</feature>
<evidence type="ECO:0000256" key="3">
    <source>
        <dbReference type="ARBA" id="ARBA00022842"/>
    </source>
</evidence>
<dbReference type="SUPFAM" id="SSF48576">
    <property type="entry name" value="Terpenoid synthases"/>
    <property type="match status" value="1"/>
</dbReference>
<dbReference type="GO" id="GO:0009507">
    <property type="term" value="C:chloroplast"/>
    <property type="evidence" value="ECO:0007669"/>
    <property type="project" value="TreeGrafter"/>
</dbReference>
<evidence type="ECO:0000256" key="4">
    <source>
        <dbReference type="ARBA" id="ARBA00023239"/>
    </source>
</evidence>
<dbReference type="AlphaFoldDB" id="A0AAV1D832"/>
<dbReference type="Pfam" id="PF01397">
    <property type="entry name" value="Terpene_synth"/>
    <property type="match status" value="1"/>
</dbReference>
<name>A0AAV1D832_OLDCO</name>
<dbReference type="FunFam" id="1.10.600.10:FF:000005">
    <property type="entry name" value="Ent-kaur-16-ene synthase, chloroplastic"/>
    <property type="match status" value="1"/>
</dbReference>
<evidence type="ECO:0000259" key="5">
    <source>
        <dbReference type="Pfam" id="PF01397"/>
    </source>
</evidence>
<dbReference type="FunFam" id="1.50.10.130:FF:000002">
    <property type="entry name" value="Ent-copalyl diphosphate synthase, chloroplastic"/>
    <property type="match status" value="1"/>
</dbReference>
<keyword evidence="4" id="KW-0456">Lyase</keyword>
<comment type="cofactor">
    <cofactor evidence="1">
        <name>Mg(2+)</name>
        <dbReference type="ChEBI" id="CHEBI:18420"/>
    </cofactor>
</comment>
<accession>A0AAV1D832</accession>
<dbReference type="PANTHER" id="PTHR31739">
    <property type="entry name" value="ENT-COPALYL DIPHOSPHATE SYNTHASE, CHLOROPLASTIC"/>
    <property type="match status" value="1"/>
</dbReference>
<dbReference type="GO" id="GO:0010333">
    <property type="term" value="F:terpene synthase activity"/>
    <property type="evidence" value="ECO:0007669"/>
    <property type="project" value="InterPro"/>
</dbReference>
<dbReference type="InterPro" id="IPR001906">
    <property type="entry name" value="Terpene_synth_N"/>
</dbReference>
<dbReference type="Gene3D" id="1.50.10.130">
    <property type="entry name" value="Terpene synthase, N-terminal domain"/>
    <property type="match status" value="1"/>
</dbReference>
<dbReference type="InterPro" id="IPR005630">
    <property type="entry name" value="Terpene_synthase_metal-bd"/>
</dbReference>
<evidence type="ECO:0000259" key="6">
    <source>
        <dbReference type="Pfam" id="PF03936"/>
    </source>
</evidence>
<dbReference type="InterPro" id="IPR036965">
    <property type="entry name" value="Terpene_synth_N_sf"/>
</dbReference>
<dbReference type="EMBL" id="OX459121">
    <property type="protein sequence ID" value="CAI9103606.1"/>
    <property type="molecule type" value="Genomic_DNA"/>
</dbReference>
<keyword evidence="8" id="KW-1185">Reference proteome</keyword>
<keyword evidence="3" id="KW-0460">Magnesium</keyword>
<keyword evidence="2" id="KW-0479">Metal-binding</keyword>
<dbReference type="InterPro" id="IPR050148">
    <property type="entry name" value="Terpene_synthase-like"/>
</dbReference>
<dbReference type="GO" id="GO:0000287">
    <property type="term" value="F:magnesium ion binding"/>
    <property type="evidence" value="ECO:0007669"/>
    <property type="project" value="InterPro"/>
</dbReference>
<dbReference type="InterPro" id="IPR008949">
    <property type="entry name" value="Isoprenoid_synthase_dom_sf"/>
</dbReference>
<dbReference type="InterPro" id="IPR008930">
    <property type="entry name" value="Terpenoid_cyclase/PrenylTrfase"/>
</dbReference>
<proteinExistence type="predicted"/>
<dbReference type="GO" id="GO:0009686">
    <property type="term" value="P:gibberellin biosynthetic process"/>
    <property type="evidence" value="ECO:0007669"/>
    <property type="project" value="TreeGrafter"/>
</dbReference>
<sequence length="794" mass="90302">MVVHLHRNFILIPKFQSVVNLSTSSSSRITCSLMSSSDHEESARRIGEVVFNEVKFSTSAYDTAWVAMVPSREFPAEKPCFPGCLDWVLENQQKDGSWSGLQSAPGQHKQQLLLKDSLLSTLACLLVLRKWRVGEQLLLQGLEYIKSNAFAAFDPHQVSPVGFDVLFPGIIKQAKLLDLNMPLDATLLDLILKNHELKIARIQGNETALAYFAEGVGTSCSWKEVLKVVQRPNGLILGSPAATAAALNQHFDYKLFANLCKFVNQSVQGVPTIHPQSMYIPLKLVDVVERLGLKRYFTLETERILNETYRSWKRRDEDIVSDVTCVALAFRHLRLRGYEVSSEELVGFADEESFFRTISPQFTGMTTILELYRASQYSLTLGDEVILGKINAWTGAYLKQQLLNQSIIDRRLRMEVQSTLKNYHGALERVVNRQFIEQYNVDEVQMLKTAYRCFNISNTDLLNFSISDFNACQSLHQDELKQLERWFGMNGLRDVNAPKNVLHSAYYLIAADMFEPQLSGVRISYSQTVILLAIVDDMFDKAASREELINIIDLVKIWDKHSATTGNWSKKVEVFFLALYNTVEEMSEKAFAYQGRCIKQHLITLWQELLEGMMTEVDWWCENRAPNMDEYLSVGARTIGCDVCILTSIYFIGPILSQDVITSEEIRSLCKHVGIVSRLLNDLQTWEKEVGERTPNSVSLLMHESCGANKSILEVTTSVQRMIGSSRQELLNLVLQTKGSIVPRECKNLFWTTSKISFHLYNFADEFNSPKEIINNIQSVIFEPIIHMSQVPDQ</sequence>